<evidence type="ECO:0000313" key="7">
    <source>
        <dbReference type="EMBL" id="RYR49755.1"/>
    </source>
</evidence>
<feature type="domain" description="TLC" evidence="6">
    <location>
        <begin position="22"/>
        <end position="142"/>
    </location>
</feature>
<keyword evidence="3 5" id="KW-1133">Transmembrane helix</keyword>
<dbReference type="Pfam" id="PF03798">
    <property type="entry name" value="TRAM_LAG1_CLN8"/>
    <property type="match status" value="1"/>
</dbReference>
<feature type="transmembrane region" description="Helical" evidence="5">
    <location>
        <begin position="124"/>
        <end position="142"/>
    </location>
</feature>
<evidence type="ECO:0000259" key="6">
    <source>
        <dbReference type="Pfam" id="PF03798"/>
    </source>
</evidence>
<dbReference type="GO" id="GO:0005789">
    <property type="term" value="C:endoplasmic reticulum membrane"/>
    <property type="evidence" value="ECO:0007669"/>
    <property type="project" value="UniProtKB-SubCell"/>
</dbReference>
<accession>A0A445CFQ9</accession>
<protein>
    <recommendedName>
        <fullName evidence="6">TLC domain-containing protein</fullName>
    </recommendedName>
</protein>
<dbReference type="GO" id="GO:0050291">
    <property type="term" value="F:sphingosine N-acyltransferase activity"/>
    <property type="evidence" value="ECO:0007669"/>
    <property type="project" value="InterPro"/>
</dbReference>
<feature type="transmembrane region" description="Helical" evidence="5">
    <location>
        <begin position="27"/>
        <end position="47"/>
    </location>
</feature>
<dbReference type="InterPro" id="IPR006634">
    <property type="entry name" value="TLC-dom"/>
</dbReference>
<sequence>MTCSKEVGNEGSQVWPDQKIKTRCSDFGVSMGHHVATFILIVLPYIFRFARVESVVLALHDASDEKCPNTVVLKQLPALHLFYLFYLGSYCASFTTHSRFFGVQGFYEVLLTLDKERHKVEGPIYYYVFNSLLYCLLVLHIYR</sequence>
<evidence type="ECO:0000256" key="4">
    <source>
        <dbReference type="ARBA" id="ARBA00023136"/>
    </source>
</evidence>
<proteinExistence type="predicted"/>
<dbReference type="EMBL" id="SDMP01000007">
    <property type="protein sequence ID" value="RYR49755.1"/>
    <property type="molecule type" value="Genomic_DNA"/>
</dbReference>
<organism evidence="7 8">
    <name type="scientific">Arachis hypogaea</name>
    <name type="common">Peanut</name>
    <dbReference type="NCBI Taxonomy" id="3818"/>
    <lineage>
        <taxon>Eukaryota</taxon>
        <taxon>Viridiplantae</taxon>
        <taxon>Streptophyta</taxon>
        <taxon>Embryophyta</taxon>
        <taxon>Tracheophyta</taxon>
        <taxon>Spermatophyta</taxon>
        <taxon>Magnoliopsida</taxon>
        <taxon>eudicotyledons</taxon>
        <taxon>Gunneridae</taxon>
        <taxon>Pentapetalae</taxon>
        <taxon>rosids</taxon>
        <taxon>fabids</taxon>
        <taxon>Fabales</taxon>
        <taxon>Fabaceae</taxon>
        <taxon>Papilionoideae</taxon>
        <taxon>50 kb inversion clade</taxon>
        <taxon>dalbergioids sensu lato</taxon>
        <taxon>Dalbergieae</taxon>
        <taxon>Pterocarpus clade</taxon>
        <taxon>Arachis</taxon>
    </lineage>
</organism>
<dbReference type="GO" id="GO:0046513">
    <property type="term" value="P:ceramide biosynthetic process"/>
    <property type="evidence" value="ECO:0007669"/>
    <property type="project" value="InterPro"/>
</dbReference>
<dbReference type="PANTHER" id="PTHR12560:SF49">
    <property type="entry name" value="CERAMIDE SYNTHASE 1 LOH3"/>
    <property type="match status" value="1"/>
</dbReference>
<dbReference type="Proteomes" id="UP000289738">
    <property type="component" value="Chromosome A07"/>
</dbReference>
<dbReference type="AlphaFoldDB" id="A0A445CFQ9"/>
<keyword evidence="4 5" id="KW-0472">Membrane</keyword>
<comment type="caution">
    <text evidence="7">The sequence shown here is derived from an EMBL/GenBank/DDBJ whole genome shotgun (WGS) entry which is preliminary data.</text>
</comment>
<evidence type="ECO:0000256" key="3">
    <source>
        <dbReference type="ARBA" id="ARBA00022989"/>
    </source>
</evidence>
<evidence type="ECO:0000256" key="1">
    <source>
        <dbReference type="ARBA" id="ARBA00004477"/>
    </source>
</evidence>
<name>A0A445CFQ9_ARAHY</name>
<evidence type="ECO:0000313" key="8">
    <source>
        <dbReference type="Proteomes" id="UP000289738"/>
    </source>
</evidence>
<evidence type="ECO:0000256" key="5">
    <source>
        <dbReference type="SAM" id="Phobius"/>
    </source>
</evidence>
<dbReference type="STRING" id="3818.A0A445CFQ9"/>
<keyword evidence="2 5" id="KW-0812">Transmembrane</keyword>
<gene>
    <name evidence="7" type="ORF">Ahy_A07g036275</name>
</gene>
<comment type="subcellular location">
    <subcellularLocation>
        <location evidence="1">Endoplasmic reticulum membrane</location>
        <topology evidence="1">Multi-pass membrane protein</topology>
    </subcellularLocation>
</comment>
<dbReference type="PANTHER" id="PTHR12560">
    <property type="entry name" value="LONGEVITY ASSURANCE FACTOR 1 LAG1"/>
    <property type="match status" value="1"/>
</dbReference>
<dbReference type="InterPro" id="IPR016439">
    <property type="entry name" value="Lag1/Lac1-like"/>
</dbReference>
<evidence type="ECO:0000256" key="2">
    <source>
        <dbReference type="ARBA" id="ARBA00022692"/>
    </source>
</evidence>
<reference evidence="7 8" key="1">
    <citation type="submission" date="2019-01" db="EMBL/GenBank/DDBJ databases">
        <title>Sequencing of cultivated peanut Arachis hypogaea provides insights into genome evolution and oil improvement.</title>
        <authorList>
            <person name="Chen X."/>
        </authorList>
    </citation>
    <scope>NUCLEOTIDE SEQUENCE [LARGE SCALE GENOMIC DNA]</scope>
    <source>
        <strain evidence="8">cv. Fuhuasheng</strain>
        <tissue evidence="7">Leaves</tissue>
    </source>
</reference>
<keyword evidence="8" id="KW-1185">Reference proteome</keyword>